<accession>A0A1L9SH90</accession>
<name>A0A1L9SH90_9EURO</name>
<dbReference type="SMART" id="SM00236">
    <property type="entry name" value="fCBD"/>
    <property type="match status" value="1"/>
</dbReference>
<keyword evidence="6 9" id="KW-0326">Glycosidase</keyword>
<evidence type="ECO:0000256" key="10">
    <source>
        <dbReference type="SAM" id="MobiDB-lite"/>
    </source>
</evidence>
<dbReference type="AlphaFoldDB" id="A0A1L9SH90"/>
<feature type="compositionally biased region" description="Low complexity" evidence="10">
    <location>
        <begin position="441"/>
        <end position="452"/>
    </location>
</feature>
<evidence type="ECO:0000256" key="6">
    <source>
        <dbReference type="ARBA" id="ARBA00023295"/>
    </source>
</evidence>
<dbReference type="GO" id="GO:0030248">
    <property type="term" value="F:cellulose binding"/>
    <property type="evidence" value="ECO:0007669"/>
    <property type="project" value="InterPro"/>
</dbReference>
<reference evidence="14" key="1">
    <citation type="journal article" date="2017" name="Genome Biol.">
        <title>Comparative genomics reveals high biological diversity and specific adaptations in the industrially and medically important fungal genus Aspergillus.</title>
        <authorList>
            <person name="de Vries R.P."/>
            <person name="Riley R."/>
            <person name="Wiebenga A."/>
            <person name="Aguilar-Osorio G."/>
            <person name="Amillis S."/>
            <person name="Uchima C.A."/>
            <person name="Anderluh G."/>
            <person name="Asadollahi M."/>
            <person name="Askin M."/>
            <person name="Barry K."/>
            <person name="Battaglia E."/>
            <person name="Bayram O."/>
            <person name="Benocci T."/>
            <person name="Braus-Stromeyer S.A."/>
            <person name="Caldana C."/>
            <person name="Canovas D."/>
            <person name="Cerqueira G.C."/>
            <person name="Chen F."/>
            <person name="Chen W."/>
            <person name="Choi C."/>
            <person name="Clum A."/>
            <person name="Dos Santos R.A."/>
            <person name="Damasio A.R."/>
            <person name="Diallinas G."/>
            <person name="Emri T."/>
            <person name="Fekete E."/>
            <person name="Flipphi M."/>
            <person name="Freyberg S."/>
            <person name="Gallo A."/>
            <person name="Gournas C."/>
            <person name="Habgood R."/>
            <person name="Hainaut M."/>
            <person name="Harispe M.L."/>
            <person name="Henrissat B."/>
            <person name="Hilden K.S."/>
            <person name="Hope R."/>
            <person name="Hossain A."/>
            <person name="Karabika E."/>
            <person name="Karaffa L."/>
            <person name="Karanyi Z."/>
            <person name="Krasevec N."/>
            <person name="Kuo A."/>
            <person name="Kusch H."/>
            <person name="LaButti K."/>
            <person name="Lagendijk E.L."/>
            <person name="Lapidus A."/>
            <person name="Levasseur A."/>
            <person name="Lindquist E."/>
            <person name="Lipzen A."/>
            <person name="Logrieco A.F."/>
            <person name="MacCabe A."/>
            <person name="Maekelae M.R."/>
            <person name="Malavazi I."/>
            <person name="Melin P."/>
            <person name="Meyer V."/>
            <person name="Mielnichuk N."/>
            <person name="Miskei M."/>
            <person name="Molnar A.P."/>
            <person name="Mule G."/>
            <person name="Ngan C.Y."/>
            <person name="Orejas M."/>
            <person name="Orosz E."/>
            <person name="Ouedraogo J.P."/>
            <person name="Overkamp K.M."/>
            <person name="Park H.-S."/>
            <person name="Perrone G."/>
            <person name="Piumi F."/>
            <person name="Punt P.J."/>
            <person name="Ram A.F."/>
            <person name="Ramon A."/>
            <person name="Rauscher S."/>
            <person name="Record E."/>
            <person name="Riano-Pachon D.M."/>
            <person name="Robert V."/>
            <person name="Roehrig J."/>
            <person name="Ruller R."/>
            <person name="Salamov A."/>
            <person name="Salih N.S."/>
            <person name="Samson R.A."/>
            <person name="Sandor E."/>
            <person name="Sanguinetti M."/>
            <person name="Schuetze T."/>
            <person name="Sepcic K."/>
            <person name="Shelest E."/>
            <person name="Sherlock G."/>
            <person name="Sophianopoulou V."/>
            <person name="Squina F.M."/>
            <person name="Sun H."/>
            <person name="Susca A."/>
            <person name="Todd R.B."/>
            <person name="Tsang A."/>
            <person name="Unkles S.E."/>
            <person name="van de Wiele N."/>
            <person name="van Rossen-Uffink D."/>
            <person name="Oliveira J.V."/>
            <person name="Vesth T.C."/>
            <person name="Visser J."/>
            <person name="Yu J.-H."/>
            <person name="Zhou M."/>
            <person name="Andersen M.R."/>
            <person name="Archer D.B."/>
            <person name="Baker S.E."/>
            <person name="Benoit I."/>
            <person name="Brakhage A.A."/>
            <person name="Braus G.H."/>
            <person name="Fischer R."/>
            <person name="Frisvad J.C."/>
            <person name="Goldman G.H."/>
            <person name="Houbraken J."/>
            <person name="Oakley B."/>
            <person name="Pocsi I."/>
            <person name="Scazzocchio C."/>
            <person name="Seiboth B."/>
            <person name="vanKuyk P.A."/>
            <person name="Wortman J."/>
            <person name="Dyer P.S."/>
            <person name="Grigoriev I.V."/>
        </authorList>
    </citation>
    <scope>NUCLEOTIDE SEQUENCE [LARGE SCALE GENOMIC DNA]</scope>
    <source>
        <strain evidence="14">CBS 506.65</strain>
    </source>
</reference>
<dbReference type="FunFam" id="3.20.20.80:FF:000078">
    <property type="entry name" value="Endo-beta-1,4-glucanase B"/>
    <property type="match status" value="1"/>
</dbReference>
<dbReference type="OrthoDB" id="5823761at2759"/>
<evidence type="ECO:0000256" key="8">
    <source>
        <dbReference type="ARBA" id="ARBA00033295"/>
    </source>
</evidence>
<dbReference type="RefSeq" id="XP_022581065.1">
    <property type="nucleotide sequence ID" value="XM_022729371.1"/>
</dbReference>
<comment type="similarity">
    <text evidence="2 9">Belongs to the glycosyl hydrolase 5 (cellulase A) family.</text>
</comment>
<evidence type="ECO:0000259" key="12">
    <source>
        <dbReference type="PROSITE" id="PS51164"/>
    </source>
</evidence>
<dbReference type="InterPro" id="IPR017853">
    <property type="entry name" value="GH"/>
</dbReference>
<proteinExistence type="inferred from homology"/>
<keyword evidence="14" id="KW-1185">Reference proteome</keyword>
<dbReference type="GO" id="GO:0009251">
    <property type="term" value="P:glucan catabolic process"/>
    <property type="evidence" value="ECO:0007669"/>
    <property type="project" value="UniProtKB-ARBA"/>
</dbReference>
<dbReference type="SUPFAM" id="SSF57180">
    <property type="entry name" value="Cellulose-binding domain"/>
    <property type="match status" value="1"/>
</dbReference>
<keyword evidence="5 9" id="KW-0378">Hydrolase</keyword>
<evidence type="ECO:0000313" key="14">
    <source>
        <dbReference type="Proteomes" id="UP000184188"/>
    </source>
</evidence>
<dbReference type="EMBL" id="KV878342">
    <property type="protein sequence ID" value="OJJ46555.1"/>
    <property type="molecule type" value="Genomic_DNA"/>
</dbReference>
<dbReference type="InterPro" id="IPR035971">
    <property type="entry name" value="CBD_sf"/>
</dbReference>
<dbReference type="PANTHER" id="PTHR34142">
    <property type="entry name" value="ENDO-BETA-1,4-GLUCANASE A"/>
    <property type="match status" value="1"/>
</dbReference>
<dbReference type="VEuPathDB" id="FungiDB:ASPZODRAFT_66384"/>
<evidence type="ECO:0000313" key="13">
    <source>
        <dbReference type="EMBL" id="OJJ46555.1"/>
    </source>
</evidence>
<dbReference type="EC" id="3.2.1.4" evidence="3"/>
<evidence type="ECO:0000256" key="4">
    <source>
        <dbReference type="ARBA" id="ARBA00022729"/>
    </source>
</evidence>
<feature type="domain" description="CBM1" evidence="12">
    <location>
        <begin position="476"/>
        <end position="512"/>
    </location>
</feature>
<evidence type="ECO:0000256" key="1">
    <source>
        <dbReference type="ARBA" id="ARBA00000966"/>
    </source>
</evidence>
<evidence type="ECO:0000256" key="5">
    <source>
        <dbReference type="ARBA" id="ARBA00022801"/>
    </source>
</evidence>
<feature type="compositionally biased region" description="Acidic residues" evidence="10">
    <location>
        <begin position="453"/>
        <end position="470"/>
    </location>
</feature>
<evidence type="ECO:0000256" key="11">
    <source>
        <dbReference type="SAM" id="SignalP"/>
    </source>
</evidence>
<dbReference type="Gene3D" id="3.20.20.80">
    <property type="entry name" value="Glycosidases"/>
    <property type="match status" value="1"/>
</dbReference>
<protein>
    <recommendedName>
        <fullName evidence="3">cellulase</fullName>
        <ecNumber evidence="3">3.2.1.4</ecNumber>
    </recommendedName>
    <alternativeName>
        <fullName evidence="8">Endo-beta-1,4-mannanase F</fullName>
    </alternativeName>
</protein>
<dbReference type="GO" id="GO:0008810">
    <property type="term" value="F:cellulase activity"/>
    <property type="evidence" value="ECO:0007669"/>
    <property type="project" value="UniProtKB-EC"/>
</dbReference>
<evidence type="ECO:0000256" key="9">
    <source>
        <dbReference type="RuleBase" id="RU361153"/>
    </source>
</evidence>
<dbReference type="InterPro" id="IPR000254">
    <property type="entry name" value="CBD"/>
</dbReference>
<dbReference type="Proteomes" id="UP000184188">
    <property type="component" value="Unassembled WGS sequence"/>
</dbReference>
<feature type="region of interest" description="Disordered" evidence="10">
    <location>
        <begin position="441"/>
        <end position="477"/>
    </location>
</feature>
<dbReference type="PROSITE" id="PS51164">
    <property type="entry name" value="CBM1_2"/>
    <property type="match status" value="1"/>
</dbReference>
<feature type="region of interest" description="Disordered" evidence="10">
    <location>
        <begin position="390"/>
        <end position="415"/>
    </location>
</feature>
<dbReference type="Pfam" id="PF00734">
    <property type="entry name" value="CBM_1"/>
    <property type="match status" value="1"/>
</dbReference>
<sequence>MRFTNLIIAASAAGLAHAAVRAQAKKRSSGFTWVGANESGAEWGTNIPGTEGTDYIWPNTTAIGILRDKGMNIFRIPFLMERLVPTEMTGTIDATYLASLKTTVEAVTESGAYAVLDPHNYGRYYGDIIESTTDFAAWWTTVANEFVDNDLVIFDTNNEYYGMEESLVVDLNQAAIDAIRATGATTQYIFAEGNSYTGAWTWTEINDDMKSLNDTEGKLIYEMHQYLDSDGSGTSSTCVNSTIGQNRIESATAWLKANDKLGFIGEFAGGVNDVCEEAVEGMLAYMYENSDVWMGAEWWAAGPWWGSSYIYGLEPDDGVAYPVYMPILEKYFPDSSTTAATTSAAAAAAAVSTTSTTAAEVAATSAADVAATTAAAAPSDVSAASATSEASVPSATSSTEAVAPQVTSSSTSTQQTSASAIAVSVPTTFATVPAAAATTSASASAASATGSDSGDDDDDCGDDDDDDDDSSSSSEETVGHYYQCGGIGWTGATACESPYTCTEQNAYYYQCI</sequence>
<feature type="chain" id="PRO_5012408773" description="cellulase" evidence="11">
    <location>
        <begin position="19"/>
        <end position="512"/>
    </location>
</feature>
<gene>
    <name evidence="13" type="ORF">ASPZODRAFT_66384</name>
</gene>
<evidence type="ECO:0000256" key="3">
    <source>
        <dbReference type="ARBA" id="ARBA00012601"/>
    </source>
</evidence>
<dbReference type="GO" id="GO:0005576">
    <property type="term" value="C:extracellular region"/>
    <property type="evidence" value="ECO:0007669"/>
    <property type="project" value="InterPro"/>
</dbReference>
<comment type="catalytic activity">
    <reaction evidence="1">
        <text>Endohydrolysis of (1-&gt;4)-beta-D-glucosidic linkages in cellulose, lichenin and cereal beta-D-glucans.</text>
        <dbReference type="EC" id="3.2.1.4"/>
    </reaction>
</comment>
<evidence type="ECO:0000256" key="7">
    <source>
        <dbReference type="ARBA" id="ARBA00025192"/>
    </source>
</evidence>
<keyword evidence="4 11" id="KW-0732">Signal</keyword>
<evidence type="ECO:0000256" key="2">
    <source>
        <dbReference type="ARBA" id="ARBA00005641"/>
    </source>
</evidence>
<dbReference type="GeneID" id="34615835"/>
<dbReference type="STRING" id="1073090.A0A1L9SH90"/>
<dbReference type="PROSITE" id="PS00562">
    <property type="entry name" value="CBM1_1"/>
    <property type="match status" value="1"/>
</dbReference>
<dbReference type="Pfam" id="PF00150">
    <property type="entry name" value="Cellulase"/>
    <property type="match status" value="1"/>
</dbReference>
<dbReference type="SUPFAM" id="SSF51445">
    <property type="entry name" value="(Trans)glycosidases"/>
    <property type="match status" value="1"/>
</dbReference>
<comment type="function">
    <text evidence="7">Has endoglucanase activity on substrates containing beta-1,4 glycosidic bonds, like in carboxymethylcellulose (CMC), hydroxyethylcellulose (HEC) and beta-glucan. Involved in the degradation of complex natural cellulosic substrates.</text>
</comment>
<dbReference type="PANTHER" id="PTHR34142:SF1">
    <property type="entry name" value="GLYCOSIDE HYDROLASE FAMILY 5 DOMAIN-CONTAINING PROTEIN"/>
    <property type="match status" value="1"/>
</dbReference>
<feature type="signal peptide" evidence="11">
    <location>
        <begin position="1"/>
        <end position="18"/>
    </location>
</feature>
<dbReference type="InterPro" id="IPR001547">
    <property type="entry name" value="Glyco_hydro_5"/>
</dbReference>
<organism evidence="13 14">
    <name type="scientific">Penicilliopsis zonata CBS 506.65</name>
    <dbReference type="NCBI Taxonomy" id="1073090"/>
    <lineage>
        <taxon>Eukaryota</taxon>
        <taxon>Fungi</taxon>
        <taxon>Dikarya</taxon>
        <taxon>Ascomycota</taxon>
        <taxon>Pezizomycotina</taxon>
        <taxon>Eurotiomycetes</taxon>
        <taxon>Eurotiomycetidae</taxon>
        <taxon>Eurotiales</taxon>
        <taxon>Aspergillaceae</taxon>
        <taxon>Penicilliopsis</taxon>
    </lineage>
</organism>